<name>A0A1M7HGG6_9FIRM</name>
<gene>
    <name evidence="2" type="ORF">SAMN02746066_01355</name>
</gene>
<evidence type="ECO:0000313" key="2">
    <source>
        <dbReference type="EMBL" id="SHM27534.1"/>
    </source>
</evidence>
<keyword evidence="1" id="KW-1133">Transmembrane helix</keyword>
<keyword evidence="1" id="KW-0812">Transmembrane</keyword>
<dbReference type="RefSeq" id="WP_073285069.1">
    <property type="nucleotide sequence ID" value="NZ_FRCP01000008.1"/>
</dbReference>
<feature type="transmembrane region" description="Helical" evidence="1">
    <location>
        <begin position="42"/>
        <end position="61"/>
    </location>
</feature>
<dbReference type="AlphaFoldDB" id="A0A1M7HGG6"/>
<evidence type="ECO:0000256" key="1">
    <source>
        <dbReference type="SAM" id="Phobius"/>
    </source>
</evidence>
<keyword evidence="3" id="KW-1185">Reference proteome</keyword>
<dbReference type="Proteomes" id="UP000184038">
    <property type="component" value="Unassembled WGS sequence"/>
</dbReference>
<keyword evidence="1" id="KW-0472">Membrane</keyword>
<organism evidence="2 3">
    <name type="scientific">Anaerosporobacter mobilis DSM 15930</name>
    <dbReference type="NCBI Taxonomy" id="1120996"/>
    <lineage>
        <taxon>Bacteria</taxon>
        <taxon>Bacillati</taxon>
        <taxon>Bacillota</taxon>
        <taxon>Clostridia</taxon>
        <taxon>Lachnospirales</taxon>
        <taxon>Lachnospiraceae</taxon>
        <taxon>Anaerosporobacter</taxon>
    </lineage>
</organism>
<dbReference type="EMBL" id="FRCP01000008">
    <property type="protein sequence ID" value="SHM27534.1"/>
    <property type="molecule type" value="Genomic_DNA"/>
</dbReference>
<proteinExistence type="predicted"/>
<sequence length="244" mass="27524">MAKETKLDDSAGIYAKRTKQTEREKLGDMTFKEKVAYFNMYYLKKVIISVCIAGILGYLIYQTVAPRPDELLNIAVVNDYFEQEKLNDFLSDLNTHFEVEPGKEKITFDYSYYISNEDMSQNSISSIQKISTYVSAKQIDVIISDEAYFKTLTEDGFLISLSDLLPADMYTELADKYYTGAIKDEDLKGNVSSGPLAPYGIYIDDSKLYKSSGSAIEKPILGVVSNSPNKENTIELIKYLLGLE</sequence>
<evidence type="ECO:0000313" key="3">
    <source>
        <dbReference type="Proteomes" id="UP000184038"/>
    </source>
</evidence>
<accession>A0A1M7HGG6</accession>
<reference evidence="2 3" key="1">
    <citation type="submission" date="2016-11" db="EMBL/GenBank/DDBJ databases">
        <authorList>
            <person name="Jaros S."/>
            <person name="Januszkiewicz K."/>
            <person name="Wedrychowicz H."/>
        </authorList>
    </citation>
    <scope>NUCLEOTIDE SEQUENCE [LARGE SCALE GENOMIC DNA]</scope>
    <source>
        <strain evidence="2 3">DSM 15930</strain>
    </source>
</reference>
<dbReference type="Gene3D" id="3.40.190.10">
    <property type="entry name" value="Periplasmic binding protein-like II"/>
    <property type="match status" value="1"/>
</dbReference>
<protein>
    <submittedName>
        <fullName evidence="2">Extracellular solute-binding protein</fullName>
    </submittedName>
</protein>